<dbReference type="HAMAP" id="MF_00048">
    <property type="entry name" value="UPF0102"/>
    <property type="match status" value="1"/>
</dbReference>
<dbReference type="NCBIfam" id="NF009150">
    <property type="entry name" value="PRK12497.1-3"/>
    <property type="match status" value="1"/>
</dbReference>
<dbReference type="InterPro" id="IPR011335">
    <property type="entry name" value="Restrct_endonuc-II-like"/>
</dbReference>
<name>A0A0K8QRY8_9GAMM</name>
<sequence length="119" mass="12970">MTRARGGVFEQHALDRLTQAGLALVARNFTTRHGELDLVMRDGDTLVFVEVRYRRGTGFGGGMASVDAAKRAKLVRAAALFLAAHPRLAHLPCRFDVVAFAGDAAQPTCDWRRAAFDAE</sequence>
<comment type="similarity">
    <text evidence="1 2">Belongs to the UPF0102 family.</text>
</comment>
<dbReference type="PANTHER" id="PTHR34039:SF1">
    <property type="entry name" value="UPF0102 PROTEIN YRAN"/>
    <property type="match status" value="1"/>
</dbReference>
<evidence type="ECO:0000313" key="4">
    <source>
        <dbReference type="EMBL" id="GAP67157.1"/>
    </source>
</evidence>
<keyword evidence="5" id="KW-1185">Reference proteome</keyword>
<dbReference type="Pfam" id="PF02021">
    <property type="entry name" value="UPF0102"/>
    <property type="match status" value="1"/>
</dbReference>
<dbReference type="EMBL" id="DF970243">
    <property type="protein sequence ID" value="GAP67157.1"/>
    <property type="molecule type" value="Genomic_DNA"/>
</dbReference>
<dbReference type="PANTHER" id="PTHR34039">
    <property type="entry name" value="UPF0102 PROTEIN YRAN"/>
    <property type="match status" value="1"/>
</dbReference>
<dbReference type="STRING" id="1475481.GCA_000953855_02522"/>
<gene>
    <name evidence="3" type="ORF">MBSD_1414</name>
    <name evidence="4" type="ORF">MBSD_n2473</name>
</gene>
<dbReference type="Gene3D" id="3.40.1350.10">
    <property type="match status" value="1"/>
</dbReference>
<dbReference type="Proteomes" id="UP000253740">
    <property type="component" value="Unassembled WGS sequence"/>
</dbReference>
<evidence type="ECO:0000313" key="3">
    <source>
        <dbReference type="EMBL" id="GAN44878.1"/>
    </source>
</evidence>
<dbReference type="OrthoDB" id="9794876at2"/>
<dbReference type="GO" id="GO:0003676">
    <property type="term" value="F:nucleic acid binding"/>
    <property type="evidence" value="ECO:0007669"/>
    <property type="project" value="InterPro"/>
</dbReference>
<dbReference type="RefSeq" id="WP_062537708.1">
    <property type="nucleotide sequence ID" value="NZ_DF970243.1"/>
</dbReference>
<dbReference type="InterPro" id="IPR003509">
    <property type="entry name" value="UPF0102_YraN-like"/>
</dbReference>
<reference evidence="3" key="1">
    <citation type="submission" date="2015-03" db="EMBL/GenBank/DDBJ databases">
        <title>Draft genome sequence of Mizugakiibacter sediminis skMP5.</title>
        <authorList>
            <person name="Watanabe T."/>
            <person name="Kojima H."/>
            <person name="Fukui M."/>
        </authorList>
    </citation>
    <scope>NUCLEOTIDE SEQUENCE</scope>
    <source>
        <strain evidence="3">SkMP5</strain>
    </source>
</reference>
<dbReference type="NCBIfam" id="TIGR00252">
    <property type="entry name" value="YraN family protein"/>
    <property type="match status" value="1"/>
</dbReference>
<dbReference type="InterPro" id="IPR011856">
    <property type="entry name" value="tRNA_endonuc-like_dom_sf"/>
</dbReference>
<dbReference type="HOGENOM" id="CLU_115353_1_0_6"/>
<protein>
    <recommendedName>
        <fullName evidence="2">UPF0102 protein MBSD_1414</fullName>
    </recommendedName>
</protein>
<proteinExistence type="inferred from homology"/>
<reference evidence="4" key="2">
    <citation type="submission" date="2015-08" db="EMBL/GenBank/DDBJ databases">
        <title>Complete DNA Sequence of Pseudomonas syringae pv. actinidiae, the Causal Agent of Kiwifruit Canker Disease.</title>
        <authorList>
            <person name="Rikkerink E.H.A."/>
            <person name="Fineran P.C."/>
        </authorList>
    </citation>
    <scope>NUCLEOTIDE SEQUENCE</scope>
    <source>
        <strain evidence="4">SkMP5</strain>
    </source>
</reference>
<accession>A0A0K8QRY8</accession>
<dbReference type="EMBL" id="DF952378">
    <property type="protein sequence ID" value="GAN44878.1"/>
    <property type="molecule type" value="Genomic_DNA"/>
</dbReference>
<evidence type="ECO:0000256" key="1">
    <source>
        <dbReference type="ARBA" id="ARBA00006738"/>
    </source>
</evidence>
<organism evidence="4">
    <name type="scientific">Mizugakiibacter sediminis</name>
    <dbReference type="NCBI Taxonomy" id="1475481"/>
    <lineage>
        <taxon>Bacteria</taxon>
        <taxon>Pseudomonadati</taxon>
        <taxon>Pseudomonadota</taxon>
        <taxon>Gammaproteobacteria</taxon>
        <taxon>Lysobacterales</taxon>
        <taxon>Rhodanobacteraceae</taxon>
        <taxon>Mizugakiibacter</taxon>
    </lineage>
</organism>
<dbReference type="SUPFAM" id="SSF52980">
    <property type="entry name" value="Restriction endonuclease-like"/>
    <property type="match status" value="1"/>
</dbReference>
<evidence type="ECO:0000256" key="2">
    <source>
        <dbReference type="HAMAP-Rule" id="MF_00048"/>
    </source>
</evidence>
<evidence type="ECO:0000313" key="5">
    <source>
        <dbReference type="Proteomes" id="UP000253740"/>
    </source>
</evidence>
<dbReference type="AlphaFoldDB" id="A0A0K8QRY8"/>